<keyword evidence="2" id="KW-0547">Nucleotide-binding</keyword>
<dbReference type="SMART" id="SM00220">
    <property type="entry name" value="S_TKc"/>
    <property type="match status" value="1"/>
</dbReference>
<proteinExistence type="predicted"/>
<dbReference type="InterPro" id="IPR011009">
    <property type="entry name" value="Kinase-like_dom_sf"/>
</dbReference>
<dbReference type="PROSITE" id="PS00108">
    <property type="entry name" value="PROTEIN_KINASE_ST"/>
    <property type="match status" value="1"/>
</dbReference>
<evidence type="ECO:0000256" key="2">
    <source>
        <dbReference type="ARBA" id="ARBA00022741"/>
    </source>
</evidence>
<dbReference type="SUPFAM" id="SSF56112">
    <property type="entry name" value="Protein kinase-like (PK-like)"/>
    <property type="match status" value="1"/>
</dbReference>
<dbReference type="Gene3D" id="1.10.510.10">
    <property type="entry name" value="Transferase(Phosphotransferase) domain 1"/>
    <property type="match status" value="1"/>
</dbReference>
<dbReference type="GO" id="GO:0005524">
    <property type="term" value="F:ATP binding"/>
    <property type="evidence" value="ECO:0007669"/>
    <property type="project" value="UniProtKB-KW"/>
</dbReference>
<accession>A0A6C0DIP1</accession>
<dbReference type="InterPro" id="IPR017441">
    <property type="entry name" value="Protein_kinase_ATP_BS"/>
</dbReference>
<dbReference type="PANTHER" id="PTHR11909">
    <property type="entry name" value="CASEIN KINASE-RELATED"/>
    <property type="match status" value="1"/>
</dbReference>
<protein>
    <recommendedName>
        <fullName evidence="1">non-specific serine/threonine protein kinase</fullName>
        <ecNumber evidence="1">2.7.11.1</ecNumber>
    </recommendedName>
</protein>
<dbReference type="InterPro" id="IPR008271">
    <property type="entry name" value="Ser/Thr_kinase_AS"/>
</dbReference>
<dbReference type="EMBL" id="MN739616">
    <property type="protein sequence ID" value="QHT16110.1"/>
    <property type="molecule type" value="Genomic_DNA"/>
</dbReference>
<dbReference type="AlphaFoldDB" id="A0A6C0DIP1"/>
<dbReference type="PROSITE" id="PS50011">
    <property type="entry name" value="PROTEIN_KINASE_DOM"/>
    <property type="match status" value="1"/>
</dbReference>
<feature type="domain" description="Protein kinase" evidence="4">
    <location>
        <begin position="12"/>
        <end position="284"/>
    </location>
</feature>
<evidence type="ECO:0000256" key="3">
    <source>
        <dbReference type="ARBA" id="ARBA00022840"/>
    </source>
</evidence>
<organism evidence="5">
    <name type="scientific">viral metagenome</name>
    <dbReference type="NCBI Taxonomy" id="1070528"/>
    <lineage>
        <taxon>unclassified sequences</taxon>
        <taxon>metagenomes</taxon>
        <taxon>organismal metagenomes</taxon>
    </lineage>
</organism>
<dbReference type="CDD" id="cd14016">
    <property type="entry name" value="STKc_CK1"/>
    <property type="match status" value="1"/>
</dbReference>
<sequence length="284" mass="33556">MNNETKIIGNKYKIIKEIGAGTFGTIYEGINIRTNEKVAIKTELIEDEFKLLRYESTIYKLLADTSGIPKIKWFGKDDTNYYMVIDLLGNSLQLLIDMKGTLSLKTVLQIGVNILTILMNIHDKGFIHRDIKPENFLLSNNSPKKLYLIDFGLSKPYIINNKHIEITCKKKFIGTMNFASINCHFFYEQSRRDDLESLAYILMYFYLGHLEWMKSEEEEENISNMDDENDWIKNKKLDIINNENIPRIIMDFYKYTRSLEFNETPDYKFYIKTFIDKLEEMCRN</sequence>
<dbReference type="Pfam" id="PF00069">
    <property type="entry name" value="Pkinase"/>
    <property type="match status" value="1"/>
</dbReference>
<evidence type="ECO:0000256" key="1">
    <source>
        <dbReference type="ARBA" id="ARBA00012513"/>
    </source>
</evidence>
<evidence type="ECO:0000313" key="5">
    <source>
        <dbReference type="EMBL" id="QHT16110.1"/>
    </source>
</evidence>
<dbReference type="PROSITE" id="PS00107">
    <property type="entry name" value="PROTEIN_KINASE_ATP"/>
    <property type="match status" value="1"/>
</dbReference>
<evidence type="ECO:0000259" key="4">
    <source>
        <dbReference type="PROSITE" id="PS50011"/>
    </source>
</evidence>
<dbReference type="InterPro" id="IPR000719">
    <property type="entry name" value="Prot_kinase_dom"/>
</dbReference>
<keyword evidence="3" id="KW-0067">ATP-binding</keyword>
<dbReference type="EC" id="2.7.11.1" evidence="1"/>
<reference evidence="5" key="1">
    <citation type="journal article" date="2020" name="Nature">
        <title>Giant virus diversity and host interactions through global metagenomics.</title>
        <authorList>
            <person name="Schulz F."/>
            <person name="Roux S."/>
            <person name="Paez-Espino D."/>
            <person name="Jungbluth S."/>
            <person name="Walsh D.A."/>
            <person name="Denef V.J."/>
            <person name="McMahon K.D."/>
            <person name="Konstantinidis K.T."/>
            <person name="Eloe-Fadrosh E.A."/>
            <person name="Kyrpides N.C."/>
            <person name="Woyke T."/>
        </authorList>
    </citation>
    <scope>NUCLEOTIDE SEQUENCE</scope>
    <source>
        <strain evidence="5">GVMAG-M-3300023174-182</strain>
    </source>
</reference>
<dbReference type="InterPro" id="IPR050235">
    <property type="entry name" value="CK1_Ser-Thr_kinase"/>
</dbReference>
<dbReference type="GO" id="GO:0004674">
    <property type="term" value="F:protein serine/threonine kinase activity"/>
    <property type="evidence" value="ECO:0007669"/>
    <property type="project" value="UniProtKB-EC"/>
</dbReference>
<name>A0A6C0DIP1_9ZZZZ</name>